<evidence type="ECO:0008006" key="4">
    <source>
        <dbReference type="Google" id="ProtNLM"/>
    </source>
</evidence>
<proteinExistence type="predicted"/>
<name>A0ABP4E5N2_9ACTN</name>
<dbReference type="InterPro" id="IPR046165">
    <property type="entry name" value="DUF6167"/>
</dbReference>
<protein>
    <recommendedName>
        <fullName evidence="4">Secreted protein</fullName>
    </recommendedName>
</protein>
<dbReference type="EMBL" id="BAAALG010000002">
    <property type="protein sequence ID" value="GAA1093343.1"/>
    <property type="molecule type" value="Genomic_DNA"/>
</dbReference>
<feature type="compositionally biased region" description="Polar residues" evidence="1">
    <location>
        <begin position="88"/>
        <end position="98"/>
    </location>
</feature>
<sequence length="98" mass="10809">MRRGFWFAAGAGAGIYAMNRARRLRESLTVEGLRDRAQALSLGARMFRDEVAQAQVDKEVELRERLGLAPPVRADRQLTAGSAPEPTPITSSRQRGTN</sequence>
<gene>
    <name evidence="2" type="ORF">GCM10009668_05880</name>
</gene>
<accession>A0ABP4E5N2</accession>
<feature type="region of interest" description="Disordered" evidence="1">
    <location>
        <begin position="67"/>
        <end position="98"/>
    </location>
</feature>
<organism evidence="2 3">
    <name type="scientific">Nocardioides dubius</name>
    <dbReference type="NCBI Taxonomy" id="317019"/>
    <lineage>
        <taxon>Bacteria</taxon>
        <taxon>Bacillati</taxon>
        <taxon>Actinomycetota</taxon>
        <taxon>Actinomycetes</taxon>
        <taxon>Propionibacteriales</taxon>
        <taxon>Nocardioidaceae</taxon>
        <taxon>Nocardioides</taxon>
    </lineage>
</organism>
<dbReference type="Proteomes" id="UP001501581">
    <property type="component" value="Unassembled WGS sequence"/>
</dbReference>
<evidence type="ECO:0000313" key="3">
    <source>
        <dbReference type="Proteomes" id="UP001501581"/>
    </source>
</evidence>
<dbReference type="RefSeq" id="WP_343991184.1">
    <property type="nucleotide sequence ID" value="NZ_BAAALG010000002.1"/>
</dbReference>
<reference evidence="3" key="1">
    <citation type="journal article" date="2019" name="Int. J. Syst. Evol. Microbiol.">
        <title>The Global Catalogue of Microorganisms (GCM) 10K type strain sequencing project: providing services to taxonomists for standard genome sequencing and annotation.</title>
        <authorList>
            <consortium name="The Broad Institute Genomics Platform"/>
            <consortium name="The Broad Institute Genome Sequencing Center for Infectious Disease"/>
            <person name="Wu L."/>
            <person name="Ma J."/>
        </authorList>
    </citation>
    <scope>NUCLEOTIDE SEQUENCE [LARGE SCALE GENOMIC DNA]</scope>
    <source>
        <strain evidence="3">JCM 13008</strain>
    </source>
</reference>
<evidence type="ECO:0000256" key="1">
    <source>
        <dbReference type="SAM" id="MobiDB-lite"/>
    </source>
</evidence>
<evidence type="ECO:0000313" key="2">
    <source>
        <dbReference type="EMBL" id="GAA1093343.1"/>
    </source>
</evidence>
<comment type="caution">
    <text evidence="2">The sequence shown here is derived from an EMBL/GenBank/DDBJ whole genome shotgun (WGS) entry which is preliminary data.</text>
</comment>
<dbReference type="Pfam" id="PF19664">
    <property type="entry name" value="DUF6167"/>
    <property type="match status" value="1"/>
</dbReference>
<keyword evidence="3" id="KW-1185">Reference proteome</keyword>